<dbReference type="Pfam" id="PF01699">
    <property type="entry name" value="Na_Ca_ex"/>
    <property type="match status" value="2"/>
</dbReference>
<feature type="transmembrane region" description="Helical" evidence="9">
    <location>
        <begin position="110"/>
        <end position="127"/>
    </location>
</feature>
<dbReference type="Proteomes" id="UP000297245">
    <property type="component" value="Unassembled WGS sequence"/>
</dbReference>
<evidence type="ECO:0000256" key="7">
    <source>
        <dbReference type="ARBA" id="ARBA00023136"/>
    </source>
</evidence>
<keyword evidence="6" id="KW-0406">Ion transport</keyword>
<evidence type="ECO:0000259" key="10">
    <source>
        <dbReference type="Pfam" id="PF01699"/>
    </source>
</evidence>
<feature type="transmembrane region" description="Helical" evidence="9">
    <location>
        <begin position="318"/>
        <end position="338"/>
    </location>
</feature>
<dbReference type="GO" id="GO:0012505">
    <property type="term" value="C:endomembrane system"/>
    <property type="evidence" value="ECO:0007669"/>
    <property type="project" value="UniProtKB-SubCell"/>
</dbReference>
<protein>
    <recommendedName>
        <fullName evidence="10">Sodium/calcium exchanger membrane region domain-containing protein</fullName>
    </recommendedName>
</protein>
<dbReference type="AlphaFoldDB" id="A0A4S8MQT1"/>
<feature type="transmembrane region" description="Helical" evidence="9">
    <location>
        <begin position="455"/>
        <end position="475"/>
    </location>
</feature>
<evidence type="ECO:0000256" key="3">
    <source>
        <dbReference type="ARBA" id="ARBA00022448"/>
    </source>
</evidence>
<comment type="subcellular location">
    <subcellularLocation>
        <location evidence="1">Endomembrane system</location>
        <topology evidence="1">Multi-pass membrane protein</topology>
    </subcellularLocation>
</comment>
<evidence type="ECO:0000256" key="4">
    <source>
        <dbReference type="ARBA" id="ARBA00022692"/>
    </source>
</evidence>
<feature type="transmembrane region" description="Helical" evidence="9">
    <location>
        <begin position="76"/>
        <end position="98"/>
    </location>
</feature>
<dbReference type="OrthoDB" id="1699231at2759"/>
<dbReference type="InterPro" id="IPR004837">
    <property type="entry name" value="NaCa_Exmemb"/>
</dbReference>
<feature type="transmembrane region" description="Helical" evidence="9">
    <location>
        <begin position="216"/>
        <end position="235"/>
    </location>
</feature>
<feature type="transmembrane region" description="Helical" evidence="9">
    <location>
        <begin position="402"/>
        <end position="421"/>
    </location>
</feature>
<keyword evidence="3" id="KW-0813">Transport</keyword>
<keyword evidence="12" id="KW-1185">Reference proteome</keyword>
<evidence type="ECO:0000256" key="8">
    <source>
        <dbReference type="SAM" id="MobiDB-lite"/>
    </source>
</evidence>
<keyword evidence="4 9" id="KW-0812">Transmembrane</keyword>
<dbReference type="GO" id="GO:0006874">
    <property type="term" value="P:intracellular calcium ion homeostasis"/>
    <property type="evidence" value="ECO:0007669"/>
    <property type="project" value="TreeGrafter"/>
</dbReference>
<comment type="similarity">
    <text evidence="2">Belongs to the Ca(2+):cation antiporter (CaCA) (TC 2.A.19) family.</text>
</comment>
<evidence type="ECO:0000313" key="11">
    <source>
        <dbReference type="EMBL" id="THV05420.1"/>
    </source>
</evidence>
<evidence type="ECO:0000313" key="12">
    <source>
        <dbReference type="Proteomes" id="UP000297245"/>
    </source>
</evidence>
<keyword evidence="7 9" id="KW-0472">Membrane</keyword>
<dbReference type="Gene3D" id="1.20.1420.30">
    <property type="entry name" value="NCX, central ion-binding region"/>
    <property type="match status" value="1"/>
</dbReference>
<feature type="region of interest" description="Disordered" evidence="8">
    <location>
        <begin position="1"/>
        <end position="40"/>
    </location>
</feature>
<gene>
    <name evidence="11" type="ORF">K435DRAFT_773846</name>
</gene>
<dbReference type="PANTHER" id="PTHR31503:SF20">
    <property type="entry name" value="CA(2+)_H(+) EXCHANGER, PUTATIVE (EUROFUNG)-RELATED"/>
    <property type="match status" value="1"/>
</dbReference>
<feature type="transmembrane region" description="Helical" evidence="9">
    <location>
        <begin position="427"/>
        <end position="448"/>
    </location>
</feature>
<dbReference type="InterPro" id="IPR004713">
    <property type="entry name" value="CaH_exchang"/>
</dbReference>
<dbReference type="InterPro" id="IPR044880">
    <property type="entry name" value="NCX_ion-bd_dom_sf"/>
</dbReference>
<evidence type="ECO:0000256" key="2">
    <source>
        <dbReference type="ARBA" id="ARBA00008170"/>
    </source>
</evidence>
<accession>A0A4S8MQT1</accession>
<dbReference type="EMBL" id="ML179049">
    <property type="protein sequence ID" value="THV05420.1"/>
    <property type="molecule type" value="Genomic_DNA"/>
</dbReference>
<organism evidence="11 12">
    <name type="scientific">Dendrothele bispora (strain CBS 962.96)</name>
    <dbReference type="NCBI Taxonomy" id="1314807"/>
    <lineage>
        <taxon>Eukaryota</taxon>
        <taxon>Fungi</taxon>
        <taxon>Dikarya</taxon>
        <taxon>Basidiomycota</taxon>
        <taxon>Agaricomycotina</taxon>
        <taxon>Agaricomycetes</taxon>
        <taxon>Agaricomycetidae</taxon>
        <taxon>Agaricales</taxon>
        <taxon>Agaricales incertae sedis</taxon>
        <taxon>Dendrothele</taxon>
    </lineage>
</organism>
<evidence type="ECO:0000256" key="9">
    <source>
        <dbReference type="SAM" id="Phobius"/>
    </source>
</evidence>
<feature type="transmembrane region" description="Helical" evidence="9">
    <location>
        <begin position="358"/>
        <end position="381"/>
    </location>
</feature>
<proteinExistence type="inferred from homology"/>
<evidence type="ECO:0000256" key="6">
    <source>
        <dbReference type="ARBA" id="ARBA00023065"/>
    </source>
</evidence>
<dbReference type="GO" id="GO:0015369">
    <property type="term" value="F:calcium:proton antiporter activity"/>
    <property type="evidence" value="ECO:0007669"/>
    <property type="project" value="TreeGrafter"/>
</dbReference>
<feature type="compositionally biased region" description="Basic and acidic residues" evidence="8">
    <location>
        <begin position="20"/>
        <end position="37"/>
    </location>
</feature>
<evidence type="ECO:0000256" key="1">
    <source>
        <dbReference type="ARBA" id="ARBA00004127"/>
    </source>
</evidence>
<dbReference type="PANTHER" id="PTHR31503">
    <property type="entry name" value="VACUOLAR CALCIUM ION TRANSPORTER"/>
    <property type="match status" value="1"/>
</dbReference>
<feature type="domain" description="Sodium/calcium exchanger membrane region" evidence="10">
    <location>
        <begin position="114"/>
        <end position="279"/>
    </location>
</feature>
<dbReference type="GO" id="GO:0000329">
    <property type="term" value="C:fungal-type vacuole membrane"/>
    <property type="evidence" value="ECO:0007669"/>
    <property type="project" value="TreeGrafter"/>
</dbReference>
<sequence>MSSTEKIIRRHTRPSDEEEGHSPVHDDGSSPEDERPESPFFRRSIIPTQAGLVRFKDRFLRRGKPKVGTIESIKNIVFSSWLNFFIVFIPISWVAHFSNANNPDDPEKTFPFPVTFVFSLLAIVPLERLFDYGGEQMAFYCGKDLGDLVVVTLNNAVEATLAIILLTRCELKLLQSTIIGVVVLHLLLVPGTAFITGGARISHQDLHPHLTELNHTLLTMGVLALLLPAAIFAALDRGDVSLSTATNYIAQDITIRDNFLRMSRGLAIILLAVYICSRIFLHNPPGDDNALTPHPQAPSALLHEEDHLINGEPEVSQWVCIAMLAITIALMAATAEWLVDSIEFVRESGIQEEWFGLILLPIVSFAADGLVSIGNFVRYIVRHVLGWKAPPSTLAKARTIDLSIQFTLFWAPFIVLLGWWTDRPMSLLFDFYEIAALLGSCFLVNYVTADAKTNWAEGFAMVSFYLMIALTSWFYTGQVEIEELLQCVFGAEGAPAE</sequence>
<keyword evidence="5 9" id="KW-1133">Transmembrane helix</keyword>
<reference evidence="11 12" key="1">
    <citation type="journal article" date="2019" name="Nat. Ecol. Evol.">
        <title>Megaphylogeny resolves global patterns of mushroom evolution.</title>
        <authorList>
            <person name="Varga T."/>
            <person name="Krizsan K."/>
            <person name="Foldi C."/>
            <person name="Dima B."/>
            <person name="Sanchez-Garcia M."/>
            <person name="Sanchez-Ramirez S."/>
            <person name="Szollosi G.J."/>
            <person name="Szarkandi J.G."/>
            <person name="Papp V."/>
            <person name="Albert L."/>
            <person name="Andreopoulos W."/>
            <person name="Angelini C."/>
            <person name="Antonin V."/>
            <person name="Barry K.W."/>
            <person name="Bougher N.L."/>
            <person name="Buchanan P."/>
            <person name="Buyck B."/>
            <person name="Bense V."/>
            <person name="Catcheside P."/>
            <person name="Chovatia M."/>
            <person name="Cooper J."/>
            <person name="Damon W."/>
            <person name="Desjardin D."/>
            <person name="Finy P."/>
            <person name="Geml J."/>
            <person name="Haridas S."/>
            <person name="Hughes K."/>
            <person name="Justo A."/>
            <person name="Karasinski D."/>
            <person name="Kautmanova I."/>
            <person name="Kiss B."/>
            <person name="Kocsube S."/>
            <person name="Kotiranta H."/>
            <person name="LaButti K.M."/>
            <person name="Lechner B.E."/>
            <person name="Liimatainen K."/>
            <person name="Lipzen A."/>
            <person name="Lukacs Z."/>
            <person name="Mihaltcheva S."/>
            <person name="Morgado L.N."/>
            <person name="Niskanen T."/>
            <person name="Noordeloos M.E."/>
            <person name="Ohm R.A."/>
            <person name="Ortiz-Santana B."/>
            <person name="Ovrebo C."/>
            <person name="Racz N."/>
            <person name="Riley R."/>
            <person name="Savchenko A."/>
            <person name="Shiryaev A."/>
            <person name="Soop K."/>
            <person name="Spirin V."/>
            <person name="Szebenyi C."/>
            <person name="Tomsovsky M."/>
            <person name="Tulloss R.E."/>
            <person name="Uehling J."/>
            <person name="Grigoriev I.V."/>
            <person name="Vagvolgyi C."/>
            <person name="Papp T."/>
            <person name="Martin F.M."/>
            <person name="Miettinen O."/>
            <person name="Hibbett D.S."/>
            <person name="Nagy L.G."/>
        </authorList>
    </citation>
    <scope>NUCLEOTIDE SEQUENCE [LARGE SCALE GENOMIC DNA]</scope>
    <source>
        <strain evidence="11 12">CBS 962.96</strain>
    </source>
</reference>
<feature type="transmembrane region" description="Helical" evidence="9">
    <location>
        <begin position="173"/>
        <end position="195"/>
    </location>
</feature>
<feature type="domain" description="Sodium/calcium exchanger membrane region" evidence="10">
    <location>
        <begin position="321"/>
        <end position="473"/>
    </location>
</feature>
<name>A0A4S8MQT1_DENBC</name>
<evidence type="ECO:0000256" key="5">
    <source>
        <dbReference type="ARBA" id="ARBA00022989"/>
    </source>
</evidence>